<name>A0A7R9F5P5_9NEOP</name>
<dbReference type="AlphaFoldDB" id="A0A7R9F5P5"/>
<feature type="region of interest" description="Disordered" evidence="1">
    <location>
        <begin position="18"/>
        <end position="46"/>
    </location>
</feature>
<evidence type="ECO:0000256" key="1">
    <source>
        <dbReference type="SAM" id="MobiDB-lite"/>
    </source>
</evidence>
<gene>
    <name evidence="2" type="ORF">TBIB3V08_LOCUS9778</name>
</gene>
<dbReference type="EMBL" id="OD568914">
    <property type="protein sequence ID" value="CAD7447464.1"/>
    <property type="molecule type" value="Genomic_DNA"/>
</dbReference>
<reference evidence="2" key="1">
    <citation type="submission" date="2020-11" db="EMBL/GenBank/DDBJ databases">
        <authorList>
            <person name="Tran Van P."/>
        </authorList>
    </citation>
    <scope>NUCLEOTIDE SEQUENCE</scope>
</reference>
<sequence>MEIGVRSQLGTLRFRCAGTATNHDTKESSDTESADHGSDQTSKPKMNLAYIFNKKDKIADDSEGLKDITTGRGTPLTIQAKQGDVVYAELDLQQGNQPRSVVRKEDDKTEYAEIIHTKTPGEESK</sequence>
<proteinExistence type="predicted"/>
<accession>A0A7R9F5P5</accession>
<organism evidence="2">
    <name type="scientific">Timema bartmani</name>
    <dbReference type="NCBI Taxonomy" id="61472"/>
    <lineage>
        <taxon>Eukaryota</taxon>
        <taxon>Metazoa</taxon>
        <taxon>Ecdysozoa</taxon>
        <taxon>Arthropoda</taxon>
        <taxon>Hexapoda</taxon>
        <taxon>Insecta</taxon>
        <taxon>Pterygota</taxon>
        <taxon>Neoptera</taxon>
        <taxon>Polyneoptera</taxon>
        <taxon>Phasmatodea</taxon>
        <taxon>Timematodea</taxon>
        <taxon>Timematoidea</taxon>
        <taxon>Timematidae</taxon>
        <taxon>Timema</taxon>
    </lineage>
</organism>
<protein>
    <submittedName>
        <fullName evidence="2">Uncharacterized protein</fullName>
    </submittedName>
</protein>
<evidence type="ECO:0000313" key="2">
    <source>
        <dbReference type="EMBL" id="CAD7447464.1"/>
    </source>
</evidence>
<feature type="compositionally biased region" description="Basic and acidic residues" evidence="1">
    <location>
        <begin position="23"/>
        <end position="38"/>
    </location>
</feature>